<dbReference type="GO" id="GO:0008311">
    <property type="term" value="F:double-stranded DNA 3'-5' DNA exonuclease activity"/>
    <property type="evidence" value="ECO:0007669"/>
    <property type="project" value="InterPro"/>
</dbReference>
<dbReference type="GO" id="GO:0004519">
    <property type="term" value="F:endonuclease activity"/>
    <property type="evidence" value="ECO:0007669"/>
    <property type="project" value="InterPro"/>
</dbReference>
<feature type="site" description="Important for catalytic activity" evidence="8">
    <location>
        <position position="234"/>
    </location>
</feature>
<feature type="binding site" evidence="7">
    <location>
        <position position="264"/>
    </location>
    <ligand>
        <name>Mg(2+)</name>
        <dbReference type="ChEBI" id="CHEBI:18420"/>
        <label>1</label>
    </ligand>
</feature>
<dbReference type="InterPro" id="IPR005135">
    <property type="entry name" value="Endo/exonuclease/phosphatase"/>
</dbReference>
<feature type="binding site" evidence="7">
    <location>
        <position position="48"/>
    </location>
    <ligand>
        <name>Mg(2+)</name>
        <dbReference type="ChEBI" id="CHEBI:18420"/>
        <label>1</label>
    </ligand>
</feature>
<dbReference type="InterPro" id="IPR004808">
    <property type="entry name" value="AP_endonuc_1"/>
</dbReference>
<dbReference type="Proteomes" id="UP000238982">
    <property type="component" value="Unassembled WGS sequence"/>
</dbReference>
<dbReference type="SUPFAM" id="SSF56219">
    <property type="entry name" value="DNase I-like"/>
    <property type="match status" value="1"/>
</dbReference>
<dbReference type="GO" id="GO:0003677">
    <property type="term" value="F:DNA binding"/>
    <property type="evidence" value="ECO:0007669"/>
    <property type="project" value="InterPro"/>
</dbReference>
<organism evidence="10 13">
    <name type="scientific">Burkholderia multivorans</name>
    <dbReference type="NCBI Taxonomy" id="87883"/>
    <lineage>
        <taxon>Bacteria</taxon>
        <taxon>Pseudomonadati</taxon>
        <taxon>Pseudomonadota</taxon>
        <taxon>Betaproteobacteria</taxon>
        <taxon>Burkholderiales</taxon>
        <taxon>Burkholderiaceae</taxon>
        <taxon>Burkholderia</taxon>
        <taxon>Burkholderia cepacia complex</taxon>
    </lineage>
</organism>
<dbReference type="OrthoDB" id="9803914at2"/>
<gene>
    <name evidence="10" type="primary">xth</name>
    <name evidence="10" type="ORF">C6Q15_21485</name>
    <name evidence="11" type="ORF">UA18_01620</name>
</gene>
<evidence type="ECO:0000256" key="7">
    <source>
        <dbReference type="PIRSR" id="PIRSR604808-2"/>
    </source>
</evidence>
<evidence type="ECO:0000256" key="1">
    <source>
        <dbReference type="ARBA" id="ARBA00001936"/>
    </source>
</evidence>
<dbReference type="NCBIfam" id="TIGR00633">
    <property type="entry name" value="xth"/>
    <property type="match status" value="1"/>
</dbReference>
<evidence type="ECO:0000313" key="13">
    <source>
        <dbReference type="Proteomes" id="UP000238982"/>
    </source>
</evidence>
<evidence type="ECO:0000256" key="5">
    <source>
        <dbReference type="ARBA" id="ARBA00022842"/>
    </source>
</evidence>
<dbReference type="NCBIfam" id="TIGR00195">
    <property type="entry name" value="exoDNase_III"/>
    <property type="match status" value="1"/>
</dbReference>
<keyword evidence="3 7" id="KW-0479">Metal-binding</keyword>
<feature type="domain" description="Endonuclease/exonuclease/phosphatase" evidence="9">
    <location>
        <begin position="18"/>
        <end position="264"/>
    </location>
</feature>
<evidence type="ECO:0000313" key="10">
    <source>
        <dbReference type="EMBL" id="PRF57754.1"/>
    </source>
</evidence>
<dbReference type="AlphaFoldDB" id="A0A1W0ZRL8"/>
<dbReference type="PANTHER" id="PTHR43250:SF2">
    <property type="entry name" value="EXODEOXYRIBONUCLEASE III"/>
    <property type="match status" value="1"/>
</dbReference>
<protein>
    <submittedName>
        <fullName evidence="10 11">Exodeoxyribonuclease III</fullName>
    </submittedName>
</protein>
<dbReference type="EMBL" id="FKJW01000003">
    <property type="protein sequence ID" value="SAK16680.1"/>
    <property type="molecule type" value="Genomic_DNA"/>
</dbReference>
<feature type="active site" description="Proton acceptor" evidence="6">
    <location>
        <position position="264"/>
    </location>
</feature>
<keyword evidence="4" id="KW-0378">Hydrolase</keyword>
<dbReference type="GO" id="GO:0006281">
    <property type="term" value="P:DNA repair"/>
    <property type="evidence" value="ECO:0007669"/>
    <property type="project" value="InterPro"/>
</dbReference>
<reference evidence="10 13" key="2">
    <citation type="submission" date="2018-03" db="EMBL/GenBank/DDBJ databases">
        <authorList>
            <person name="Keele B.F."/>
        </authorList>
    </citation>
    <scope>NUCLEOTIDE SEQUENCE [LARGE SCALE GENOMIC DNA]</scope>
    <source>
        <strain evidence="10 13">AU19729</strain>
    </source>
</reference>
<evidence type="ECO:0000256" key="6">
    <source>
        <dbReference type="PIRSR" id="PIRSR604808-1"/>
    </source>
</evidence>
<dbReference type="Gene3D" id="3.60.10.10">
    <property type="entry name" value="Endonuclease/exonuclease/phosphatase"/>
    <property type="match status" value="1"/>
</dbReference>
<evidence type="ECO:0000256" key="3">
    <source>
        <dbReference type="ARBA" id="ARBA00022723"/>
    </source>
</evidence>
<feature type="site" description="Interaction with DNA substrate" evidence="8">
    <location>
        <position position="264"/>
    </location>
</feature>
<feature type="site" description="Transition state stabilizer" evidence="8">
    <location>
        <position position="165"/>
    </location>
</feature>
<evidence type="ECO:0000313" key="11">
    <source>
        <dbReference type="EMBL" id="SAK16680.1"/>
    </source>
</evidence>
<comment type="similarity">
    <text evidence="2">Belongs to the DNA repair enzymes AP/ExoA family.</text>
</comment>
<feature type="binding site" evidence="7">
    <location>
        <position position="263"/>
    </location>
    <ligand>
        <name>Mg(2+)</name>
        <dbReference type="ChEBI" id="CHEBI:18420"/>
        <label>1</label>
    </ligand>
</feature>
<dbReference type="OMA" id="PMKGPHP"/>
<feature type="binding site" evidence="7">
    <location>
        <position position="163"/>
    </location>
    <ligand>
        <name>Mg(2+)</name>
        <dbReference type="ChEBI" id="CHEBI:18420"/>
        <label>1</label>
    </ligand>
</feature>
<dbReference type="Proteomes" id="UP000196218">
    <property type="component" value="Unassembled WGS sequence"/>
</dbReference>
<feature type="active site" description="Proton donor/acceptor" evidence="6">
    <location>
        <position position="163"/>
    </location>
</feature>
<evidence type="ECO:0000256" key="8">
    <source>
        <dbReference type="PIRSR" id="PIRSR604808-3"/>
    </source>
</evidence>
<dbReference type="PANTHER" id="PTHR43250">
    <property type="entry name" value="EXODEOXYRIBONUCLEASE III"/>
    <property type="match status" value="1"/>
</dbReference>
<evidence type="ECO:0000256" key="4">
    <source>
        <dbReference type="ARBA" id="ARBA00022801"/>
    </source>
</evidence>
<evidence type="ECO:0000313" key="12">
    <source>
        <dbReference type="Proteomes" id="UP000196218"/>
    </source>
</evidence>
<feature type="binding site" evidence="7">
    <location>
        <position position="21"/>
    </location>
    <ligand>
        <name>Mg(2+)</name>
        <dbReference type="ChEBI" id="CHEBI:18420"/>
        <label>1</label>
    </ligand>
</feature>
<name>A0A1W0ZRL8_9BURK</name>
<comment type="cofactor">
    <cofactor evidence="1">
        <name>Mn(2+)</name>
        <dbReference type="ChEBI" id="CHEBI:29035"/>
    </cofactor>
</comment>
<dbReference type="InterPro" id="IPR036691">
    <property type="entry name" value="Endo/exonu/phosph_ase_sf"/>
</dbReference>
<dbReference type="InterPro" id="IPR037493">
    <property type="entry name" value="ExoIII-like"/>
</dbReference>
<keyword evidence="5 7" id="KW-0460">Magnesium</keyword>
<dbReference type="GO" id="GO:0046872">
    <property type="term" value="F:metal ion binding"/>
    <property type="evidence" value="ECO:0007669"/>
    <property type="project" value="UniProtKB-KW"/>
</dbReference>
<evidence type="ECO:0000256" key="2">
    <source>
        <dbReference type="ARBA" id="ARBA00007092"/>
    </source>
</evidence>
<dbReference type="Pfam" id="PF03372">
    <property type="entry name" value="Exo_endo_phos"/>
    <property type="match status" value="1"/>
</dbReference>
<feature type="active site" evidence="6">
    <location>
        <position position="122"/>
    </location>
</feature>
<sequence>MAAFALIRTRASPFMKIATWNVNSLNVRKQHVLDWLAQSAVDVLCLQELKLPDEKFPRADLEAAGYRSWFAGQKTYNGVAILARDTLPFDESDVVRNIPGFEDTQQRVIAVTIDGVRIVSAYFPNGQAVGSDKFLYKMQWLDALHAWLRTEMQRYPKLALLGDYNIAPEDRDVHDPAKWEGENLVSPQERAHFAKLIELGFVDAFRRFEQPEKTFTWWDYRMFAFRRNAGLRIDHILLSPALAGSCTSCEVDRVPRTWEQPSDHTPVVAVVG</sequence>
<comment type="cofactor">
    <cofactor evidence="7">
        <name>Mg(2+)</name>
        <dbReference type="ChEBI" id="CHEBI:18420"/>
    </cofactor>
    <cofactor evidence="7">
        <name>Mn(2+)</name>
        <dbReference type="ChEBI" id="CHEBI:29035"/>
    </cofactor>
    <text evidence="7">Probably binds two magnesium or manganese ions per subunit.</text>
</comment>
<dbReference type="PROSITE" id="PS00728">
    <property type="entry name" value="AP_NUCLEASE_F1_3"/>
    <property type="match status" value="1"/>
</dbReference>
<comment type="caution">
    <text evidence="10">The sequence shown here is derived from an EMBL/GenBank/DDBJ whole genome shotgun (WGS) entry which is preliminary data.</text>
</comment>
<keyword evidence="7" id="KW-0464">Manganese</keyword>
<evidence type="ECO:0000259" key="9">
    <source>
        <dbReference type="Pfam" id="PF03372"/>
    </source>
</evidence>
<reference evidence="11 12" key="1">
    <citation type="submission" date="2016-04" db="EMBL/GenBank/DDBJ databases">
        <authorList>
            <person name="Peeters C."/>
        </authorList>
    </citation>
    <scope>NUCLEOTIDE SEQUENCE [LARGE SCALE GENOMIC DNA]</scope>
    <source>
        <strain evidence="11">LMG 29311</strain>
    </source>
</reference>
<feature type="binding site" evidence="7">
    <location>
        <position position="165"/>
    </location>
    <ligand>
        <name>Mg(2+)</name>
        <dbReference type="ChEBI" id="CHEBI:18420"/>
        <label>1</label>
    </ligand>
</feature>
<dbReference type="EMBL" id="PVGH01000082">
    <property type="protein sequence ID" value="PRF57754.1"/>
    <property type="molecule type" value="Genomic_DNA"/>
</dbReference>
<dbReference type="CDD" id="cd09086">
    <property type="entry name" value="ExoIII-like_AP-endo"/>
    <property type="match status" value="1"/>
</dbReference>
<dbReference type="InterPro" id="IPR020848">
    <property type="entry name" value="AP_endonuclease_F1_CS"/>
</dbReference>
<proteinExistence type="inferred from homology"/>
<accession>A0A1W0ZRL8</accession>
<dbReference type="PROSITE" id="PS51435">
    <property type="entry name" value="AP_NUCLEASE_F1_4"/>
    <property type="match status" value="1"/>
</dbReference>